<dbReference type="GO" id="GO:0016746">
    <property type="term" value="F:acyltransferase activity"/>
    <property type="evidence" value="ECO:0007669"/>
    <property type="project" value="UniProtKB-KW"/>
</dbReference>
<sequence length="184" mass="20629">MFAHRLADGAELRPLEPWQAAEFAAHVDRVRDDIVRYVPFGRTVVDEESARAFLQRYADRQAADEGRFYGIWVDGVLMGGTLFRVFDADRGVCELGVWLDRAARGRGLVTIACRAMLDWAFGVRGMARVEWLCDPANDASIAVAKRLGMTLEGVQRKAYIADGESRDLHVWAILDEEWAAAGER</sequence>
<keyword evidence="2" id="KW-0012">Acyltransferase</keyword>
<reference evidence="3" key="1">
    <citation type="journal article" date="2019" name="Int. J. Syst. Evol. Microbiol.">
        <title>The Global Catalogue of Microorganisms (GCM) 10K type strain sequencing project: providing services to taxonomists for standard genome sequencing and annotation.</title>
        <authorList>
            <consortium name="The Broad Institute Genomics Platform"/>
            <consortium name="The Broad Institute Genome Sequencing Center for Infectious Disease"/>
            <person name="Wu L."/>
            <person name="Ma J."/>
        </authorList>
    </citation>
    <scope>NUCLEOTIDE SEQUENCE [LARGE SCALE GENOMIC DNA]</scope>
    <source>
        <strain evidence="3">JCM 31202</strain>
    </source>
</reference>
<dbReference type="InterPro" id="IPR016181">
    <property type="entry name" value="Acyl_CoA_acyltransferase"/>
</dbReference>
<dbReference type="EMBL" id="JBHTJA010000152">
    <property type="protein sequence ID" value="MFD0905641.1"/>
    <property type="molecule type" value="Genomic_DNA"/>
</dbReference>
<dbReference type="PANTHER" id="PTHR43441:SF10">
    <property type="entry name" value="ACETYLTRANSFERASE"/>
    <property type="match status" value="1"/>
</dbReference>
<feature type="domain" description="N-acetyltransferase" evidence="1">
    <location>
        <begin position="10"/>
        <end position="177"/>
    </location>
</feature>
<gene>
    <name evidence="2" type="ORF">ACFQ11_35075</name>
</gene>
<dbReference type="InterPro" id="IPR000182">
    <property type="entry name" value="GNAT_dom"/>
</dbReference>
<dbReference type="Pfam" id="PF13302">
    <property type="entry name" value="Acetyltransf_3"/>
    <property type="match status" value="1"/>
</dbReference>
<evidence type="ECO:0000313" key="3">
    <source>
        <dbReference type="Proteomes" id="UP001596972"/>
    </source>
</evidence>
<dbReference type="InterPro" id="IPR051908">
    <property type="entry name" value="Ribosomal_N-acetyltransferase"/>
</dbReference>
<name>A0ABW3F3N3_9ACTN</name>
<organism evidence="2 3">
    <name type="scientific">Actinomadura sediminis</name>
    <dbReference type="NCBI Taxonomy" id="1038904"/>
    <lineage>
        <taxon>Bacteria</taxon>
        <taxon>Bacillati</taxon>
        <taxon>Actinomycetota</taxon>
        <taxon>Actinomycetes</taxon>
        <taxon>Streptosporangiales</taxon>
        <taxon>Thermomonosporaceae</taxon>
        <taxon>Actinomadura</taxon>
    </lineage>
</organism>
<dbReference type="PANTHER" id="PTHR43441">
    <property type="entry name" value="RIBOSOMAL-PROTEIN-SERINE ACETYLTRANSFERASE"/>
    <property type="match status" value="1"/>
</dbReference>
<dbReference type="PROSITE" id="PS51186">
    <property type="entry name" value="GNAT"/>
    <property type="match status" value="1"/>
</dbReference>
<protein>
    <submittedName>
        <fullName evidence="2">GNAT family N-acetyltransferase</fullName>
        <ecNumber evidence="2">2.3.-.-</ecNumber>
    </submittedName>
</protein>
<dbReference type="EC" id="2.3.-.-" evidence="2"/>
<dbReference type="RefSeq" id="WP_378306750.1">
    <property type="nucleotide sequence ID" value="NZ_JBHTJA010000152.1"/>
</dbReference>
<keyword evidence="2" id="KW-0808">Transferase</keyword>
<dbReference type="SUPFAM" id="SSF55729">
    <property type="entry name" value="Acyl-CoA N-acyltransferases (Nat)"/>
    <property type="match status" value="1"/>
</dbReference>
<comment type="caution">
    <text evidence="2">The sequence shown here is derived from an EMBL/GenBank/DDBJ whole genome shotgun (WGS) entry which is preliminary data.</text>
</comment>
<dbReference type="Gene3D" id="3.40.630.30">
    <property type="match status" value="1"/>
</dbReference>
<proteinExistence type="predicted"/>
<evidence type="ECO:0000313" key="2">
    <source>
        <dbReference type="EMBL" id="MFD0905641.1"/>
    </source>
</evidence>
<accession>A0ABW3F3N3</accession>
<dbReference type="Proteomes" id="UP001596972">
    <property type="component" value="Unassembled WGS sequence"/>
</dbReference>
<evidence type="ECO:0000259" key="1">
    <source>
        <dbReference type="PROSITE" id="PS51186"/>
    </source>
</evidence>
<keyword evidence="3" id="KW-1185">Reference proteome</keyword>